<evidence type="ECO:0000313" key="1">
    <source>
        <dbReference type="Proteomes" id="UP000887565"/>
    </source>
</evidence>
<proteinExistence type="predicted"/>
<dbReference type="WBParaSite" id="nRc.2.0.1.t41595-RA">
    <property type="protein sequence ID" value="nRc.2.0.1.t41595-RA"/>
    <property type="gene ID" value="nRc.2.0.1.g41595"/>
</dbReference>
<dbReference type="AlphaFoldDB" id="A0A915KVL0"/>
<organism evidence="1 2">
    <name type="scientific">Romanomermis culicivorax</name>
    <name type="common">Nematode worm</name>
    <dbReference type="NCBI Taxonomy" id="13658"/>
    <lineage>
        <taxon>Eukaryota</taxon>
        <taxon>Metazoa</taxon>
        <taxon>Ecdysozoa</taxon>
        <taxon>Nematoda</taxon>
        <taxon>Enoplea</taxon>
        <taxon>Dorylaimia</taxon>
        <taxon>Mermithida</taxon>
        <taxon>Mermithoidea</taxon>
        <taxon>Mermithidae</taxon>
        <taxon>Romanomermis</taxon>
    </lineage>
</organism>
<accession>A0A915KVL0</accession>
<evidence type="ECO:0000313" key="2">
    <source>
        <dbReference type="WBParaSite" id="nRc.2.0.1.t41595-RA"/>
    </source>
</evidence>
<reference evidence="2" key="1">
    <citation type="submission" date="2022-11" db="UniProtKB">
        <authorList>
            <consortium name="WormBaseParasite"/>
        </authorList>
    </citation>
    <scope>IDENTIFICATION</scope>
</reference>
<sequence>MEAPAIAKTLRPIKVDISIIDESPFLSATIPWSLKVGILHKVQKVDPASSRLVINFPGEELILYDSNEKEI</sequence>
<protein>
    <submittedName>
        <fullName evidence="2">Uncharacterized protein</fullName>
    </submittedName>
</protein>
<dbReference type="Proteomes" id="UP000887565">
    <property type="component" value="Unplaced"/>
</dbReference>
<name>A0A915KVL0_ROMCU</name>
<keyword evidence="1" id="KW-1185">Reference proteome</keyword>